<feature type="transmembrane region" description="Helical" evidence="6">
    <location>
        <begin position="412"/>
        <end position="431"/>
    </location>
</feature>
<dbReference type="PANTHER" id="PTHR30250:SF11">
    <property type="entry name" value="O-ANTIGEN TRANSPORTER-RELATED"/>
    <property type="match status" value="1"/>
</dbReference>
<keyword evidence="2" id="KW-1003">Cell membrane</keyword>
<organism evidence="7 8">
    <name type="scientific">Methanocella arvoryzae (strain DSM 22066 / NBRC 105507 / MRE50)</name>
    <dbReference type="NCBI Taxonomy" id="351160"/>
    <lineage>
        <taxon>Archaea</taxon>
        <taxon>Methanobacteriati</taxon>
        <taxon>Methanobacteriota</taxon>
        <taxon>Stenosarchaea group</taxon>
        <taxon>Methanomicrobia</taxon>
        <taxon>Methanocellales</taxon>
        <taxon>Methanocellaceae</taxon>
        <taxon>Methanocella</taxon>
    </lineage>
</organism>
<protein>
    <submittedName>
        <fullName evidence="7">Oligosaccharide repeat unit transporter</fullName>
    </submittedName>
</protein>
<dbReference type="EMBL" id="AM114193">
    <property type="protein sequence ID" value="CAJ36402.1"/>
    <property type="molecule type" value="Genomic_DNA"/>
</dbReference>
<feature type="transmembrane region" description="Helical" evidence="6">
    <location>
        <begin position="186"/>
        <end position="209"/>
    </location>
</feature>
<dbReference type="InterPro" id="IPR050833">
    <property type="entry name" value="Poly_Biosynth_Transport"/>
</dbReference>
<dbReference type="KEGG" id="rci:RCIX1086"/>
<dbReference type="AlphaFoldDB" id="Q0W5E1"/>
<feature type="transmembrane region" description="Helical" evidence="6">
    <location>
        <begin position="389"/>
        <end position="406"/>
    </location>
</feature>
<evidence type="ECO:0000256" key="1">
    <source>
        <dbReference type="ARBA" id="ARBA00004651"/>
    </source>
</evidence>
<proteinExistence type="predicted"/>
<name>Q0W5E1_METAR</name>
<feature type="transmembrane region" description="Helical" evidence="6">
    <location>
        <begin position="253"/>
        <end position="274"/>
    </location>
</feature>
<feature type="transmembrane region" description="Helical" evidence="6">
    <location>
        <begin position="47"/>
        <end position="70"/>
    </location>
</feature>
<comment type="subcellular location">
    <subcellularLocation>
        <location evidence="1">Cell membrane</location>
        <topology evidence="1">Multi-pass membrane protein</topology>
    </subcellularLocation>
</comment>
<feature type="transmembrane region" description="Helical" evidence="6">
    <location>
        <begin position="215"/>
        <end position="232"/>
    </location>
</feature>
<gene>
    <name evidence="7" type="ORF">RCIX1086</name>
</gene>
<evidence type="ECO:0000256" key="4">
    <source>
        <dbReference type="ARBA" id="ARBA00022989"/>
    </source>
</evidence>
<dbReference type="Proteomes" id="UP000000663">
    <property type="component" value="Chromosome"/>
</dbReference>
<dbReference type="PANTHER" id="PTHR30250">
    <property type="entry name" value="PST FAMILY PREDICTED COLANIC ACID TRANSPORTER"/>
    <property type="match status" value="1"/>
</dbReference>
<feature type="transmembrane region" description="Helical" evidence="6">
    <location>
        <begin position="117"/>
        <end position="140"/>
    </location>
</feature>
<evidence type="ECO:0000313" key="7">
    <source>
        <dbReference type="EMBL" id="CAJ36402.1"/>
    </source>
</evidence>
<evidence type="ECO:0000313" key="8">
    <source>
        <dbReference type="Proteomes" id="UP000000663"/>
    </source>
</evidence>
<feature type="transmembrane region" description="Helical" evidence="6">
    <location>
        <begin position="321"/>
        <end position="338"/>
    </location>
</feature>
<feature type="transmembrane region" description="Helical" evidence="6">
    <location>
        <begin position="152"/>
        <end position="174"/>
    </location>
</feature>
<dbReference type="STRING" id="351160.RCIX1086"/>
<feature type="transmembrane region" description="Helical" evidence="6">
    <location>
        <begin position="358"/>
        <end position="377"/>
    </location>
</feature>
<accession>Q0W5E1</accession>
<evidence type="ECO:0000256" key="6">
    <source>
        <dbReference type="SAM" id="Phobius"/>
    </source>
</evidence>
<keyword evidence="8" id="KW-1185">Reference proteome</keyword>
<sequence>MAALSLHLFPGNYRDRYYIYRDHHLFGGTPMPGPASFFQDPLYRNSVFIMLNTGLVTLFNYVFWILAVRVVSSEHVGLATAVVSASMMIAAISRLGMDDSITRFLPQSKDRGGFVNALIAIMLAVTVVVLFGFMAGLRQISPALLFLREWQYLLPFVVLVFLTSVCNMQGTTLVASRRADLALMEYALLFLRIPLLLITGSLGLFGIFLALDVTYLIMMLVGVVFLYRLGIARDLRVDFGQARRTMKYSLSNYLALIMYTAPYTLIPILVVNVMGASQQAYYYAAYSIAAFLLLVPDAIVASMFVEGAHERPLRETAKKSLRFALAILVPLVLAAVFFGDNLLRLFSPEHSAAAYELLLLLALSSVFYAVIEVYFTVMQVRKNLVMLNFVRFSVTALTLGLGYVLLQKLGLIGIGYAWFLACVIVSAISGWKMMSRKTWE</sequence>
<keyword evidence="5 6" id="KW-0472">Membrane</keyword>
<feature type="transmembrane region" description="Helical" evidence="6">
    <location>
        <begin position="280"/>
        <end position="300"/>
    </location>
</feature>
<dbReference type="GO" id="GO:0005886">
    <property type="term" value="C:plasma membrane"/>
    <property type="evidence" value="ECO:0007669"/>
    <property type="project" value="UniProtKB-SubCell"/>
</dbReference>
<keyword evidence="3 6" id="KW-0812">Transmembrane</keyword>
<evidence type="ECO:0000256" key="3">
    <source>
        <dbReference type="ARBA" id="ARBA00022692"/>
    </source>
</evidence>
<dbReference type="eggNOG" id="arCOG02213">
    <property type="taxonomic scope" value="Archaea"/>
</dbReference>
<evidence type="ECO:0000256" key="2">
    <source>
        <dbReference type="ARBA" id="ARBA00022475"/>
    </source>
</evidence>
<evidence type="ECO:0000256" key="5">
    <source>
        <dbReference type="ARBA" id="ARBA00023136"/>
    </source>
</evidence>
<reference evidence="7 8" key="1">
    <citation type="journal article" date="2006" name="Science">
        <title>Genome of rice cluster I archaea -- the key methane producers in the rice rhizosphere.</title>
        <authorList>
            <person name="Erkel C."/>
            <person name="Kube M."/>
            <person name="Reinhardt R."/>
            <person name="Liesack W."/>
        </authorList>
    </citation>
    <scope>NUCLEOTIDE SEQUENCE [LARGE SCALE GENOMIC DNA]</scope>
    <source>
        <strain evidence="8">DSM 22066 / NBRC 105507 / MRE50</strain>
    </source>
</reference>
<keyword evidence="4 6" id="KW-1133">Transmembrane helix</keyword>